<dbReference type="FunFam" id="3.20.20.70:FF:000114">
    <property type="entry name" value="Decarboxylase,orotidine phosphate"/>
    <property type="match status" value="1"/>
</dbReference>
<dbReference type="AlphaFoldDB" id="A0A8H8CK01"/>
<evidence type="ECO:0000256" key="5">
    <source>
        <dbReference type="ARBA" id="ARBA00022793"/>
    </source>
</evidence>
<dbReference type="EC" id="4.1.1.23" evidence="3"/>
<dbReference type="InterPro" id="IPR014732">
    <property type="entry name" value="OMPdecase"/>
</dbReference>
<organism evidence="13">
    <name type="scientific">Psilocybe cubensis</name>
    <name type="common">Psychedelic mushroom</name>
    <name type="synonym">Stropharia cubensis</name>
    <dbReference type="NCBI Taxonomy" id="181762"/>
    <lineage>
        <taxon>Eukaryota</taxon>
        <taxon>Fungi</taxon>
        <taxon>Dikarya</taxon>
        <taxon>Basidiomycota</taxon>
        <taxon>Agaricomycotina</taxon>
        <taxon>Agaricomycetes</taxon>
        <taxon>Agaricomycetidae</taxon>
        <taxon>Agaricales</taxon>
        <taxon>Agaricineae</taxon>
        <taxon>Strophariaceae</taxon>
        <taxon>Psilocybe</taxon>
    </lineage>
</organism>
<feature type="binding site" evidence="11">
    <location>
        <position position="247"/>
    </location>
    <ligand>
        <name>substrate</name>
    </ligand>
</feature>
<comment type="caution">
    <text evidence="13">The sequence shown here is derived from an EMBL/GenBank/DDBJ whole genome shotgun (WGS) entry which is preliminary data.</text>
</comment>
<dbReference type="Gene3D" id="3.20.20.70">
    <property type="entry name" value="Aldolase class I"/>
    <property type="match status" value="1"/>
</dbReference>
<evidence type="ECO:0000313" key="13">
    <source>
        <dbReference type="EMBL" id="KAG5169337.1"/>
    </source>
</evidence>
<evidence type="ECO:0000256" key="7">
    <source>
        <dbReference type="ARBA" id="ARBA00023239"/>
    </source>
</evidence>
<feature type="binding site" evidence="11">
    <location>
        <position position="42"/>
    </location>
    <ligand>
        <name>substrate</name>
    </ligand>
</feature>
<dbReference type="GO" id="GO:0044205">
    <property type="term" value="P:'de novo' UMP biosynthetic process"/>
    <property type="evidence" value="ECO:0007669"/>
    <property type="project" value="UniProtKB-UniPathway"/>
</dbReference>
<comment type="similarity">
    <text evidence="2">Belongs to the OMP decarboxylase family.</text>
</comment>
<keyword evidence="7" id="KW-0456">Lyase</keyword>
<evidence type="ECO:0000256" key="2">
    <source>
        <dbReference type="ARBA" id="ARBA00011018"/>
    </source>
</evidence>
<dbReference type="InterPro" id="IPR001754">
    <property type="entry name" value="OMPdeCOase_dom"/>
</dbReference>
<dbReference type="CDD" id="cd04725">
    <property type="entry name" value="OMP_decarboxylase_like"/>
    <property type="match status" value="1"/>
</dbReference>
<name>A0A8H8CK01_PSICU</name>
<dbReference type="NCBIfam" id="TIGR01740">
    <property type="entry name" value="pyrF"/>
    <property type="match status" value="1"/>
</dbReference>
<dbReference type="SMART" id="SM00934">
    <property type="entry name" value="OMPdecase"/>
    <property type="match status" value="1"/>
</dbReference>
<accession>A0A8H8CK01</accession>
<evidence type="ECO:0000256" key="6">
    <source>
        <dbReference type="ARBA" id="ARBA00022975"/>
    </source>
</evidence>
<dbReference type="Pfam" id="PF00215">
    <property type="entry name" value="OMPdecase"/>
    <property type="match status" value="1"/>
</dbReference>
<proteinExistence type="inferred from homology"/>
<feature type="active site" description="For OMPdecase activity" evidence="10">
    <location>
        <position position="98"/>
    </location>
</feature>
<dbReference type="GO" id="GO:0006207">
    <property type="term" value="P:'de novo' pyrimidine nucleobase biosynthetic process"/>
    <property type="evidence" value="ECO:0007669"/>
    <property type="project" value="InterPro"/>
</dbReference>
<dbReference type="GO" id="GO:0004588">
    <property type="term" value="F:orotate phosphoribosyltransferase activity"/>
    <property type="evidence" value="ECO:0007669"/>
    <property type="project" value="TreeGrafter"/>
</dbReference>
<evidence type="ECO:0000256" key="8">
    <source>
        <dbReference type="ARBA" id="ARBA00031744"/>
    </source>
</evidence>
<feature type="binding site" evidence="11">
    <location>
        <position position="158"/>
    </location>
    <ligand>
        <name>substrate</name>
    </ligand>
</feature>
<dbReference type="GO" id="GO:0004590">
    <property type="term" value="F:orotidine-5'-phosphate decarboxylase activity"/>
    <property type="evidence" value="ECO:0007669"/>
    <property type="project" value="UniProtKB-EC"/>
</dbReference>
<evidence type="ECO:0000256" key="3">
    <source>
        <dbReference type="ARBA" id="ARBA00012321"/>
    </source>
</evidence>
<keyword evidence="6" id="KW-0665">Pyrimidine biosynthesis</keyword>
<dbReference type="SUPFAM" id="SSF51366">
    <property type="entry name" value="Ribulose-phoshate binding barrel"/>
    <property type="match status" value="1"/>
</dbReference>
<feature type="binding site" evidence="11">
    <location>
        <position position="226"/>
    </location>
    <ligand>
        <name>substrate</name>
    </ligand>
</feature>
<feature type="active site" description="For OMPdecase activity" evidence="10">
    <location>
        <position position="100"/>
    </location>
</feature>
<dbReference type="OrthoDB" id="10263753at2759"/>
<protein>
    <recommendedName>
        <fullName evidence="4">Orotidine 5'-phosphate decarboxylase</fullName>
        <ecNumber evidence="3">4.1.1.23</ecNumber>
    </recommendedName>
    <alternativeName>
        <fullName evidence="9">OMP decarboxylase</fullName>
    </alternativeName>
    <alternativeName>
        <fullName evidence="8">Uridine 5'-monophosphate synthase</fullName>
    </alternativeName>
</protein>
<dbReference type="UniPathway" id="UPA00070">
    <property type="reaction ID" value="UER00120"/>
</dbReference>
<feature type="active site" description="For OMPdecase activity" evidence="10">
    <location>
        <position position="103"/>
    </location>
</feature>
<dbReference type="EMBL" id="JAFIQS010000005">
    <property type="protein sequence ID" value="KAG5169337.1"/>
    <property type="molecule type" value="Genomic_DNA"/>
</dbReference>
<evidence type="ECO:0000256" key="9">
    <source>
        <dbReference type="ARBA" id="ARBA00033428"/>
    </source>
</evidence>
<gene>
    <name evidence="13" type="ORF">JR316_005893</name>
</gene>
<evidence type="ECO:0000256" key="1">
    <source>
        <dbReference type="ARBA" id="ARBA00004861"/>
    </source>
</evidence>
<dbReference type="PANTHER" id="PTHR19278:SF9">
    <property type="entry name" value="URIDINE 5'-MONOPHOSPHATE SYNTHASE"/>
    <property type="match status" value="1"/>
</dbReference>
<sequence length="282" mass="31059">MSFSSAYKKTYGNRVSNFSNPTAKLILETMERKKSNLAVSVDVTDANDLLAIIEAVAPYHSHELFFKTHIDIIQNFDFSLIEKLQHLSQKYDFVYFEDRKFADIGNTVALQYSSGVYKIASWSHLTNAHPVPGLSIIKGLSSVGLPLGRGLLLLAEMSTKGSLAVGTYTEEAVRMARQNRDFVIGFIAQKRMDGVGSSEEEDTSDEDFLILTPGIGLDAKGDSMGQQYRTPREAIFGSGCDIIIVGRGIYGTDSKAVDTIAAQAERYMAEGWAAYLARINNE</sequence>
<reference evidence="13" key="1">
    <citation type="submission" date="2021-02" db="EMBL/GenBank/DDBJ databases">
        <title>Psilocybe cubensis genome.</title>
        <authorList>
            <person name="Mckernan K.J."/>
            <person name="Crawford S."/>
            <person name="Trippe A."/>
            <person name="Kane L.T."/>
            <person name="Mclaughlin S."/>
        </authorList>
    </citation>
    <scope>NUCLEOTIDE SEQUENCE [LARGE SCALE GENOMIC DNA]</scope>
    <source>
        <strain evidence="13">MGC-MH-2018</strain>
    </source>
</reference>
<evidence type="ECO:0000256" key="11">
    <source>
        <dbReference type="PIRSR" id="PIRSR614732-2"/>
    </source>
</evidence>
<feature type="binding site" evidence="11">
    <location>
        <position position="67"/>
    </location>
    <ligand>
        <name>substrate</name>
    </ligand>
</feature>
<feature type="domain" description="Orotidine 5'-phosphate decarboxylase" evidence="12">
    <location>
        <begin position="36"/>
        <end position="260"/>
    </location>
</feature>
<feature type="binding site" evidence="11">
    <location>
        <position position="246"/>
    </location>
    <ligand>
        <name>substrate</name>
    </ligand>
</feature>
<keyword evidence="5" id="KW-0210">Decarboxylase</keyword>
<dbReference type="InterPro" id="IPR013785">
    <property type="entry name" value="Aldolase_TIM"/>
</dbReference>
<dbReference type="InterPro" id="IPR011060">
    <property type="entry name" value="RibuloseP-bd_barrel"/>
</dbReference>
<dbReference type="PANTHER" id="PTHR19278">
    <property type="entry name" value="OROTATE PHOSPHORIBOSYLTRANSFERASE"/>
    <property type="match status" value="1"/>
</dbReference>
<evidence type="ECO:0000256" key="4">
    <source>
        <dbReference type="ARBA" id="ARBA00021923"/>
    </source>
</evidence>
<evidence type="ECO:0000256" key="10">
    <source>
        <dbReference type="PIRSR" id="PIRSR614732-1"/>
    </source>
</evidence>
<comment type="pathway">
    <text evidence="1">Pyrimidine metabolism; UMP biosynthesis via de novo pathway; UMP from orotate: step 2/2.</text>
</comment>
<evidence type="ECO:0000259" key="12">
    <source>
        <dbReference type="SMART" id="SM00934"/>
    </source>
</evidence>